<name>A0A222FJV1_9GAMM</name>
<keyword evidence="6" id="KW-0472">Membrane</keyword>
<accession>A0A222FJV1</accession>
<dbReference type="Proteomes" id="UP000202440">
    <property type="component" value="Chromosome"/>
</dbReference>
<dbReference type="RefSeq" id="WP_094060505.1">
    <property type="nucleotide sequence ID" value="NZ_CP022530.1"/>
</dbReference>
<dbReference type="KEGG" id="bsan:CHH28_11840"/>
<protein>
    <recommendedName>
        <fullName evidence="7">Methyl-accepting transducer domain-containing protein</fullName>
    </recommendedName>
</protein>
<feature type="transmembrane region" description="Helical" evidence="6">
    <location>
        <begin position="20"/>
        <end position="47"/>
    </location>
</feature>
<dbReference type="GO" id="GO:0007165">
    <property type="term" value="P:signal transduction"/>
    <property type="evidence" value="ECO:0007669"/>
    <property type="project" value="UniProtKB-KW"/>
</dbReference>
<dbReference type="PROSITE" id="PS50111">
    <property type="entry name" value="CHEMOTAXIS_TRANSDUC_2"/>
    <property type="match status" value="1"/>
</dbReference>
<keyword evidence="6" id="KW-0812">Transmembrane</keyword>
<feature type="domain" description="Methyl-accepting transducer" evidence="7">
    <location>
        <begin position="105"/>
        <end position="339"/>
    </location>
</feature>
<dbReference type="EMBL" id="CP022530">
    <property type="protein sequence ID" value="ASP39325.1"/>
    <property type="molecule type" value="Genomic_DNA"/>
</dbReference>
<evidence type="ECO:0000259" key="7">
    <source>
        <dbReference type="PROSITE" id="PS50111"/>
    </source>
</evidence>
<dbReference type="OrthoDB" id="3288815at2"/>
<evidence type="ECO:0000256" key="5">
    <source>
        <dbReference type="SAM" id="MobiDB-lite"/>
    </source>
</evidence>
<evidence type="ECO:0000256" key="2">
    <source>
        <dbReference type="ARBA" id="ARBA00023224"/>
    </source>
</evidence>
<proteinExistence type="predicted"/>
<keyword evidence="4" id="KW-0175">Coiled coil</keyword>
<reference evidence="8 9" key="1">
    <citation type="submission" date="2017-07" db="EMBL/GenBank/DDBJ databases">
        <title>Annotated genome sequence of Bacterioplanes sanyensis isolated from Red Sea.</title>
        <authorList>
            <person name="Rehman Z.U."/>
        </authorList>
    </citation>
    <scope>NUCLEOTIDE SEQUENCE [LARGE SCALE GENOMIC DNA]</scope>
    <source>
        <strain evidence="8 9">NV9</strain>
    </source>
</reference>
<evidence type="ECO:0000256" key="3">
    <source>
        <dbReference type="PROSITE-ProRule" id="PRU00284"/>
    </source>
</evidence>
<evidence type="ECO:0000313" key="9">
    <source>
        <dbReference type="Proteomes" id="UP000202440"/>
    </source>
</evidence>
<dbReference type="SUPFAM" id="SSF58104">
    <property type="entry name" value="Methyl-accepting chemotaxis protein (MCP) signaling domain"/>
    <property type="match status" value="1"/>
</dbReference>
<feature type="coiled-coil region" evidence="4">
    <location>
        <begin position="310"/>
        <end position="344"/>
    </location>
</feature>
<evidence type="ECO:0000313" key="8">
    <source>
        <dbReference type="EMBL" id="ASP39325.1"/>
    </source>
</evidence>
<comment type="subcellular location">
    <subcellularLocation>
        <location evidence="1">Membrane</location>
    </subcellularLocation>
</comment>
<dbReference type="PANTHER" id="PTHR32089">
    <property type="entry name" value="METHYL-ACCEPTING CHEMOTAXIS PROTEIN MCPB"/>
    <property type="match status" value="1"/>
</dbReference>
<organism evidence="8 9">
    <name type="scientific">Bacterioplanes sanyensis</name>
    <dbReference type="NCBI Taxonomy" id="1249553"/>
    <lineage>
        <taxon>Bacteria</taxon>
        <taxon>Pseudomonadati</taxon>
        <taxon>Pseudomonadota</taxon>
        <taxon>Gammaproteobacteria</taxon>
        <taxon>Oceanospirillales</taxon>
        <taxon>Oceanospirillaceae</taxon>
        <taxon>Bacterioplanes</taxon>
    </lineage>
</organism>
<dbReference type="PANTHER" id="PTHR32089:SF112">
    <property type="entry name" value="LYSOZYME-LIKE PROTEIN-RELATED"/>
    <property type="match status" value="1"/>
</dbReference>
<sequence>MLLLRRYIWMYPIVATAVTAVAFSIVGATLAVTVAVLAAALLALFAWQAQQRQQAELQEHASQQQHEQKQHLVGDQFARQLSTLWTDVTPVWRRHIDGCRQLGNESIEALSARFSHLVTLIMEEQNNYSGDSHSSDSLERDKQQLHRLFEQLRSYEDTSDEMFEKISMLEGFANDLDLMASSVASIADQTNMLALNAAIEAARAGDNGRGFAVVATEVRSLSQQSGEAGDQIASKISVLKKSMSEITDSARETQEREDQTLRESESFINDLVASLEQQAQNLVDRGASLLAINEQVRREIEQVITELQFQDRVSQILDQVTSSMDELEQEVRQATQDYDQHGSLPTVHSEHVLERMRTQYTTVEQHHHHGEKKVEEAAAGGSVNFF</sequence>
<feature type="region of interest" description="Disordered" evidence="5">
    <location>
        <begin position="366"/>
        <end position="386"/>
    </location>
</feature>
<dbReference type="GO" id="GO:0016020">
    <property type="term" value="C:membrane"/>
    <property type="evidence" value="ECO:0007669"/>
    <property type="project" value="UniProtKB-SubCell"/>
</dbReference>
<dbReference type="AlphaFoldDB" id="A0A222FJV1"/>
<gene>
    <name evidence="8" type="ORF">CHH28_11840</name>
</gene>
<keyword evidence="9" id="KW-1185">Reference proteome</keyword>
<evidence type="ECO:0000256" key="1">
    <source>
        <dbReference type="ARBA" id="ARBA00004370"/>
    </source>
</evidence>
<evidence type="ECO:0000256" key="4">
    <source>
        <dbReference type="SAM" id="Coils"/>
    </source>
</evidence>
<dbReference type="SMART" id="SM00283">
    <property type="entry name" value="MA"/>
    <property type="match status" value="1"/>
</dbReference>
<keyword evidence="2 3" id="KW-0807">Transducer</keyword>
<dbReference type="Pfam" id="PF00015">
    <property type="entry name" value="MCPsignal"/>
    <property type="match status" value="1"/>
</dbReference>
<keyword evidence="6" id="KW-1133">Transmembrane helix</keyword>
<evidence type="ECO:0000256" key="6">
    <source>
        <dbReference type="SAM" id="Phobius"/>
    </source>
</evidence>
<dbReference type="Gene3D" id="1.10.287.950">
    <property type="entry name" value="Methyl-accepting chemotaxis protein"/>
    <property type="match status" value="1"/>
</dbReference>
<dbReference type="GO" id="GO:0006935">
    <property type="term" value="P:chemotaxis"/>
    <property type="evidence" value="ECO:0007669"/>
    <property type="project" value="UniProtKB-ARBA"/>
</dbReference>
<dbReference type="InterPro" id="IPR004089">
    <property type="entry name" value="MCPsignal_dom"/>
</dbReference>